<dbReference type="InterPro" id="IPR036249">
    <property type="entry name" value="Thioredoxin-like_sf"/>
</dbReference>
<dbReference type="Proteomes" id="UP000309117">
    <property type="component" value="Unassembled WGS sequence"/>
</dbReference>
<evidence type="ECO:0000313" key="1">
    <source>
        <dbReference type="EMBL" id="TGY16046.1"/>
    </source>
</evidence>
<accession>A0A4S2BM29</accession>
<organism evidence="1 2">
    <name type="scientific">Lactobacillus intestinalis</name>
    <dbReference type="NCBI Taxonomy" id="151781"/>
    <lineage>
        <taxon>Bacteria</taxon>
        <taxon>Bacillati</taxon>
        <taxon>Bacillota</taxon>
        <taxon>Bacilli</taxon>
        <taxon>Lactobacillales</taxon>
        <taxon>Lactobacillaceae</taxon>
        <taxon>Lactobacillus</taxon>
    </lineage>
</organism>
<proteinExistence type="predicted"/>
<dbReference type="Pfam" id="PF13743">
    <property type="entry name" value="Thioredoxin_5"/>
    <property type="match status" value="1"/>
</dbReference>
<protein>
    <submittedName>
        <fullName evidence="1">DsbA family protein</fullName>
    </submittedName>
</protein>
<comment type="caution">
    <text evidence="1">The sequence shown here is derived from an EMBL/GenBank/DDBJ whole genome shotgun (WGS) entry which is preliminary data.</text>
</comment>
<dbReference type="AlphaFoldDB" id="A0A4S2BM29"/>
<dbReference type="SUPFAM" id="SSF52833">
    <property type="entry name" value="Thioredoxin-like"/>
    <property type="match status" value="1"/>
</dbReference>
<gene>
    <name evidence="1" type="ORF">E5351_04320</name>
</gene>
<dbReference type="RefSeq" id="WP_004045176.1">
    <property type="nucleotide sequence ID" value="NZ_AQFR02000003.1"/>
</dbReference>
<reference evidence="1 2" key="1">
    <citation type="submission" date="2019-04" db="EMBL/GenBank/DDBJ databases">
        <title>Microbes associate with the intestines of laboratory mice.</title>
        <authorList>
            <person name="Navarre W."/>
            <person name="Wong E."/>
            <person name="Huang K."/>
            <person name="Tropini C."/>
            <person name="Ng K."/>
            <person name="Yu B."/>
        </authorList>
    </citation>
    <scope>NUCLEOTIDE SEQUENCE [LARGE SCALE GENOMIC DNA]</scope>
    <source>
        <strain evidence="1 2">NM61_E11</strain>
    </source>
</reference>
<dbReference type="EMBL" id="SRYV01000006">
    <property type="protein sequence ID" value="TGY16046.1"/>
    <property type="molecule type" value="Genomic_DNA"/>
</dbReference>
<sequence length="209" mass="24444">MYEIFLFINPIGIYCYDIEKQIQDTIKELDVDACYHFVPITNINAIKEDVFRRRKESQNVIELSKYTMATTRALQDYHAIKLTYGNKKARKFIFTLQQKLCKDCSQYNIELPGQVIDELGLNLKKINSVKDGDYINDSIHQDQKLAEQWNITKTPTTVIFKENDESCGILLEGTLKHDDLVSLLIPERKIIEQPSFYDKMFSNNHLRLI</sequence>
<name>A0A4S2BM29_9LACO</name>
<dbReference type="Gene3D" id="3.40.30.10">
    <property type="entry name" value="Glutaredoxin"/>
    <property type="match status" value="1"/>
</dbReference>
<evidence type="ECO:0000313" key="2">
    <source>
        <dbReference type="Proteomes" id="UP000309117"/>
    </source>
</evidence>